<dbReference type="Pfam" id="PF15575">
    <property type="entry name" value="Imm49"/>
    <property type="match status" value="1"/>
</dbReference>
<dbReference type="Proteomes" id="UP001165042">
    <property type="component" value="Unassembled WGS sequence"/>
</dbReference>
<name>A0A9W6QMM0_9PSEU</name>
<protein>
    <recommendedName>
        <fullName evidence="3">Immunity protein 49</fullName>
    </recommendedName>
</protein>
<dbReference type="EMBL" id="BSSD01000002">
    <property type="protein sequence ID" value="GLW91123.1"/>
    <property type="molecule type" value="Genomic_DNA"/>
</dbReference>
<gene>
    <name evidence="1" type="ORF">Aglo03_19390</name>
</gene>
<evidence type="ECO:0008006" key="3">
    <source>
        <dbReference type="Google" id="ProtNLM"/>
    </source>
</evidence>
<sequence>MTIAIDRHPIDQEIAADQGGVRPEALRRMLGHARTTPKALPSLLDWATSSFAYATAADPRAEREQTWDHLVLAAQSAAAVFALVVPDLGEPTELLIRGERITLPATGPTTDTGPHQWLRAHDLAISVRSKGLLDILLDVPTELLRLPTSPEYLLAYVDTLKSYWRADPATLDALQATVDLTVPTDFAAPQASPAVRLYLPQMKSLYHLATHQAADLQAAIAEGLEKHQAYWTGKDFAADPSGFIAYPLLAQATTAHSVGITLDIDSPYLPAAIVREQHTYTP</sequence>
<dbReference type="InterPro" id="IPR029074">
    <property type="entry name" value="Imm49"/>
</dbReference>
<dbReference type="AlphaFoldDB" id="A0A9W6QMM0"/>
<evidence type="ECO:0000313" key="1">
    <source>
        <dbReference type="EMBL" id="GLW91123.1"/>
    </source>
</evidence>
<organism evidence="1 2">
    <name type="scientific">Actinokineospora globicatena</name>
    <dbReference type="NCBI Taxonomy" id="103729"/>
    <lineage>
        <taxon>Bacteria</taxon>
        <taxon>Bacillati</taxon>
        <taxon>Actinomycetota</taxon>
        <taxon>Actinomycetes</taxon>
        <taxon>Pseudonocardiales</taxon>
        <taxon>Pseudonocardiaceae</taxon>
        <taxon>Actinokineospora</taxon>
    </lineage>
</organism>
<evidence type="ECO:0000313" key="2">
    <source>
        <dbReference type="Proteomes" id="UP001165042"/>
    </source>
</evidence>
<comment type="caution">
    <text evidence="1">The sequence shown here is derived from an EMBL/GenBank/DDBJ whole genome shotgun (WGS) entry which is preliminary data.</text>
</comment>
<accession>A0A9W6QMM0</accession>
<proteinExistence type="predicted"/>
<keyword evidence="2" id="KW-1185">Reference proteome</keyword>
<dbReference type="RefSeq" id="WP_285609647.1">
    <property type="nucleotide sequence ID" value="NZ_BSSD01000002.1"/>
</dbReference>
<reference evidence="1" key="1">
    <citation type="submission" date="2023-02" db="EMBL/GenBank/DDBJ databases">
        <title>Actinokineospora globicatena NBRC 15670.</title>
        <authorList>
            <person name="Ichikawa N."/>
            <person name="Sato H."/>
            <person name="Tonouchi N."/>
        </authorList>
    </citation>
    <scope>NUCLEOTIDE SEQUENCE</scope>
    <source>
        <strain evidence="1">NBRC 15670</strain>
    </source>
</reference>